<keyword evidence="11" id="KW-0472">Membrane</keyword>
<evidence type="ECO:0000256" key="6">
    <source>
        <dbReference type="ARBA" id="ARBA00022729"/>
    </source>
</evidence>
<evidence type="ECO:0000256" key="11">
    <source>
        <dbReference type="ARBA" id="ARBA00023136"/>
    </source>
</evidence>
<dbReference type="OrthoDB" id="5913609at2759"/>
<dbReference type="GO" id="GO:0005789">
    <property type="term" value="C:endoplasmic reticulum membrane"/>
    <property type="evidence" value="ECO:0007669"/>
    <property type="project" value="UniProtKB-SubCell"/>
</dbReference>
<dbReference type="InterPro" id="IPR018247">
    <property type="entry name" value="EF_Hand_1_Ca_BS"/>
</dbReference>
<evidence type="ECO:0000256" key="7">
    <source>
        <dbReference type="ARBA" id="ARBA00022824"/>
    </source>
</evidence>
<comment type="subcellular location">
    <subcellularLocation>
        <location evidence="1">Endoplasmic reticulum membrane</location>
        <topology evidence="1">Single-pass membrane protein</topology>
    </subcellularLocation>
</comment>
<dbReference type="PROSITE" id="PS00018">
    <property type="entry name" value="EF_HAND_1"/>
    <property type="match status" value="1"/>
</dbReference>
<dbReference type="GO" id="GO:0020037">
    <property type="term" value="F:heme binding"/>
    <property type="evidence" value="ECO:0007669"/>
    <property type="project" value="InterPro"/>
</dbReference>
<dbReference type="EMBL" id="JAAALK010000283">
    <property type="protein sequence ID" value="KAG8075654.1"/>
    <property type="molecule type" value="Genomic_DNA"/>
</dbReference>
<dbReference type="PROSITE" id="PS50873">
    <property type="entry name" value="PEROXIDASE_4"/>
    <property type="match status" value="1"/>
</dbReference>
<dbReference type="InterPro" id="IPR002016">
    <property type="entry name" value="Haem_peroxidase"/>
</dbReference>
<proteinExistence type="inferred from homology"/>
<evidence type="ECO:0000256" key="4">
    <source>
        <dbReference type="ARBA" id="ARBA00022692"/>
    </source>
</evidence>
<reference evidence="14" key="1">
    <citation type="journal article" date="2021" name="bioRxiv">
        <title>Whole Genome Assembly and Annotation of Northern Wild Rice, Zizania palustris L., Supports a Whole Genome Duplication in the Zizania Genus.</title>
        <authorList>
            <person name="Haas M."/>
            <person name="Kono T."/>
            <person name="Macchietto M."/>
            <person name="Millas R."/>
            <person name="McGilp L."/>
            <person name="Shao M."/>
            <person name="Duquette J."/>
            <person name="Hirsch C.N."/>
            <person name="Kimball J."/>
        </authorList>
    </citation>
    <scope>NUCLEOTIDE SEQUENCE</scope>
    <source>
        <tissue evidence="14">Fresh leaf tissue</tissue>
    </source>
</reference>
<dbReference type="GO" id="GO:0004601">
    <property type="term" value="F:peroxidase activity"/>
    <property type="evidence" value="ECO:0007669"/>
    <property type="project" value="InterPro"/>
</dbReference>
<dbReference type="Proteomes" id="UP000729402">
    <property type="component" value="Unassembled WGS sequence"/>
</dbReference>
<keyword evidence="10" id="KW-0408">Iron</keyword>
<evidence type="ECO:0000256" key="3">
    <source>
        <dbReference type="ARBA" id="ARBA00007717"/>
    </source>
</evidence>
<dbReference type="InterPro" id="IPR019793">
    <property type="entry name" value="Peroxidases_heam-ligand_BS"/>
</dbReference>
<evidence type="ECO:0000256" key="2">
    <source>
        <dbReference type="ARBA" id="ARBA00006873"/>
    </source>
</evidence>
<keyword evidence="9" id="KW-0560">Oxidoreductase</keyword>
<evidence type="ECO:0000256" key="10">
    <source>
        <dbReference type="ARBA" id="ARBA00023004"/>
    </source>
</evidence>
<dbReference type="GO" id="GO:0009966">
    <property type="term" value="P:regulation of signal transduction"/>
    <property type="evidence" value="ECO:0007669"/>
    <property type="project" value="InterPro"/>
</dbReference>
<comment type="similarity">
    <text evidence="2">Belongs to the peroxidase family. Ascorbate peroxidase subfamily.</text>
</comment>
<dbReference type="AlphaFoldDB" id="A0A8J5TBY7"/>
<keyword evidence="12" id="KW-0325">Glycoprotein</keyword>
<dbReference type="GO" id="GO:0046872">
    <property type="term" value="F:metal ion binding"/>
    <property type="evidence" value="ECO:0007669"/>
    <property type="project" value="UniProtKB-KW"/>
</dbReference>
<evidence type="ECO:0000256" key="8">
    <source>
        <dbReference type="ARBA" id="ARBA00022989"/>
    </source>
</evidence>
<reference evidence="14" key="2">
    <citation type="submission" date="2021-02" db="EMBL/GenBank/DDBJ databases">
        <authorList>
            <person name="Kimball J.A."/>
            <person name="Haas M.W."/>
            <person name="Macchietto M."/>
            <person name="Kono T."/>
            <person name="Duquette J."/>
            <person name="Shao M."/>
        </authorList>
    </citation>
    <scope>NUCLEOTIDE SEQUENCE</scope>
    <source>
        <tissue evidence="14">Fresh leaf tissue</tissue>
    </source>
</reference>
<comment type="caution">
    <text evidence="14">The sequence shown here is derived from an EMBL/GenBank/DDBJ whole genome shotgun (WGS) entry which is preliminary data.</text>
</comment>
<gene>
    <name evidence="14" type="ORF">GUJ93_ZPchr0006g45205</name>
</gene>
<keyword evidence="7" id="KW-0256">Endoplasmic reticulum</keyword>
<keyword evidence="4" id="KW-0812">Transmembrane</keyword>
<evidence type="ECO:0000313" key="14">
    <source>
        <dbReference type="EMBL" id="KAG8075654.1"/>
    </source>
</evidence>
<keyword evidence="8" id="KW-1133">Transmembrane helix</keyword>
<protein>
    <recommendedName>
        <fullName evidence="13">Plant heme peroxidase family profile domain-containing protein</fullName>
    </recommendedName>
</protein>
<organism evidence="14 15">
    <name type="scientific">Zizania palustris</name>
    <name type="common">Northern wild rice</name>
    <dbReference type="NCBI Taxonomy" id="103762"/>
    <lineage>
        <taxon>Eukaryota</taxon>
        <taxon>Viridiplantae</taxon>
        <taxon>Streptophyta</taxon>
        <taxon>Embryophyta</taxon>
        <taxon>Tracheophyta</taxon>
        <taxon>Spermatophyta</taxon>
        <taxon>Magnoliopsida</taxon>
        <taxon>Liliopsida</taxon>
        <taxon>Poales</taxon>
        <taxon>Poaceae</taxon>
        <taxon>BOP clade</taxon>
        <taxon>Oryzoideae</taxon>
        <taxon>Oryzeae</taxon>
        <taxon>Zizaniinae</taxon>
        <taxon>Zizania</taxon>
    </lineage>
</organism>
<evidence type="ECO:0000256" key="9">
    <source>
        <dbReference type="ARBA" id="ARBA00023002"/>
    </source>
</evidence>
<keyword evidence="15" id="KW-1185">Reference proteome</keyword>
<name>A0A8J5TBY7_ZIZPA</name>
<dbReference type="InterPro" id="IPR016574">
    <property type="entry name" value="Nicalin"/>
</dbReference>
<dbReference type="Pfam" id="PF00141">
    <property type="entry name" value="peroxidase"/>
    <property type="match status" value="1"/>
</dbReference>
<keyword evidence="5" id="KW-0479">Metal-binding</keyword>
<evidence type="ECO:0000256" key="12">
    <source>
        <dbReference type="ARBA" id="ARBA00023180"/>
    </source>
</evidence>
<evidence type="ECO:0000259" key="13">
    <source>
        <dbReference type="PROSITE" id="PS50873"/>
    </source>
</evidence>
<dbReference type="GO" id="GO:0006979">
    <property type="term" value="P:response to oxidative stress"/>
    <property type="evidence" value="ECO:0007669"/>
    <property type="project" value="InterPro"/>
</dbReference>
<sequence length="258" mass="28790">MVSCADIIIYAARDAISELIHNFRRKNFTIEELVILSGAHAVGVGHCSSLHTRLTAPLEQILPPYHISYLSPELTVPQKNYPVYFTFEDGNFDNLLADIRKIASSGEGDTEQLPTIAIVANYDTFGAAPELSVGSDSNGSGAVALLEIARFFSRLYSNPKTRGKYNLLFGLTSCGPYNYNGTNKRNFVESMTGYSILSYFISFSRCLRTGDAWHCLCKGFNPRTREQQLFDINRHHGISHYLDEEATNHTARLDLGSY</sequence>
<dbReference type="PROSITE" id="PS00435">
    <property type="entry name" value="PEROXIDASE_1"/>
    <property type="match status" value="1"/>
</dbReference>
<keyword evidence="6" id="KW-0732">Signal</keyword>
<feature type="domain" description="Plant heme peroxidase family profile" evidence="13">
    <location>
        <begin position="1"/>
        <end position="96"/>
    </location>
</feature>
<dbReference type="PANTHER" id="PTHR31826">
    <property type="entry name" value="NICALIN"/>
    <property type="match status" value="1"/>
</dbReference>
<evidence type="ECO:0000256" key="1">
    <source>
        <dbReference type="ARBA" id="ARBA00004389"/>
    </source>
</evidence>
<comment type="similarity">
    <text evidence="3">Belongs to the nicastrin family.</text>
</comment>
<evidence type="ECO:0000313" key="15">
    <source>
        <dbReference type="Proteomes" id="UP000729402"/>
    </source>
</evidence>
<accession>A0A8J5TBY7</accession>
<evidence type="ECO:0000256" key="5">
    <source>
        <dbReference type="ARBA" id="ARBA00022723"/>
    </source>
</evidence>